<dbReference type="PROSITE" id="PS51318">
    <property type="entry name" value="TAT"/>
    <property type="match status" value="1"/>
</dbReference>
<organism evidence="2 3">
    <name type="scientific">Daejeonella rubra</name>
    <dbReference type="NCBI Taxonomy" id="990371"/>
    <lineage>
        <taxon>Bacteria</taxon>
        <taxon>Pseudomonadati</taxon>
        <taxon>Bacteroidota</taxon>
        <taxon>Sphingobacteriia</taxon>
        <taxon>Sphingobacteriales</taxon>
        <taxon>Sphingobacteriaceae</taxon>
        <taxon>Daejeonella</taxon>
    </lineage>
</organism>
<dbReference type="RefSeq" id="WP_090705500.1">
    <property type="nucleotide sequence ID" value="NZ_FNHH01000019.1"/>
</dbReference>
<dbReference type="PANTHER" id="PTHR43818:SF9">
    <property type="entry name" value="HYPOTHETICAL OXIDOREDUCTASE"/>
    <property type="match status" value="1"/>
</dbReference>
<dbReference type="EMBL" id="FNHH01000019">
    <property type="protein sequence ID" value="SDM67753.1"/>
    <property type="molecule type" value="Genomic_DNA"/>
</dbReference>
<dbReference type="Pfam" id="PF01408">
    <property type="entry name" value="GFO_IDH_MocA"/>
    <property type="match status" value="1"/>
</dbReference>
<dbReference type="NCBIfam" id="TIGR01409">
    <property type="entry name" value="TAT_signal_seq"/>
    <property type="match status" value="1"/>
</dbReference>
<dbReference type="Gene3D" id="3.30.360.10">
    <property type="entry name" value="Dihydrodipicolinate Reductase, domain 2"/>
    <property type="match status" value="1"/>
</dbReference>
<dbReference type="OrthoDB" id="1408251at2"/>
<dbReference type="STRING" id="990371.SAMN05421813_11947"/>
<feature type="domain" description="Gfo/Idh/MocA-like oxidoreductase N-terminal" evidence="1">
    <location>
        <begin position="45"/>
        <end position="174"/>
    </location>
</feature>
<proteinExistence type="predicted"/>
<evidence type="ECO:0000313" key="3">
    <source>
        <dbReference type="Proteomes" id="UP000199226"/>
    </source>
</evidence>
<protein>
    <submittedName>
        <fullName evidence="2">Tat (Twin-arginine translocation) pathway signal sequence</fullName>
    </submittedName>
</protein>
<dbReference type="InterPro" id="IPR006311">
    <property type="entry name" value="TAT_signal"/>
</dbReference>
<dbReference type="InterPro" id="IPR036291">
    <property type="entry name" value="NAD(P)-bd_dom_sf"/>
</dbReference>
<evidence type="ECO:0000313" key="2">
    <source>
        <dbReference type="EMBL" id="SDM67753.1"/>
    </source>
</evidence>
<name>A0A1G9V6L8_9SPHI</name>
<dbReference type="InterPro" id="IPR050463">
    <property type="entry name" value="Gfo/Idh/MocA_oxidrdct_glycsds"/>
</dbReference>
<dbReference type="InterPro" id="IPR000683">
    <property type="entry name" value="Gfo/Idh/MocA-like_OxRdtase_N"/>
</dbReference>
<dbReference type="PANTHER" id="PTHR43818">
    <property type="entry name" value="BCDNA.GH03377"/>
    <property type="match status" value="1"/>
</dbReference>
<dbReference type="InterPro" id="IPR019546">
    <property type="entry name" value="TAT_signal_bac_arc"/>
</dbReference>
<keyword evidence="3" id="KW-1185">Reference proteome</keyword>
<reference evidence="3" key="1">
    <citation type="submission" date="2016-10" db="EMBL/GenBank/DDBJ databases">
        <authorList>
            <person name="Varghese N."/>
            <person name="Submissions S."/>
        </authorList>
    </citation>
    <scope>NUCLEOTIDE SEQUENCE [LARGE SCALE GENOMIC DNA]</scope>
    <source>
        <strain evidence="3">DSM 24536</strain>
    </source>
</reference>
<evidence type="ECO:0000259" key="1">
    <source>
        <dbReference type="Pfam" id="PF01408"/>
    </source>
</evidence>
<dbReference type="Proteomes" id="UP000199226">
    <property type="component" value="Unassembled WGS sequence"/>
</dbReference>
<gene>
    <name evidence="2" type="ORF">SAMN05421813_11947</name>
</gene>
<dbReference type="SUPFAM" id="SSF51735">
    <property type="entry name" value="NAD(P)-binding Rossmann-fold domains"/>
    <property type="match status" value="1"/>
</dbReference>
<dbReference type="Gene3D" id="3.40.50.720">
    <property type="entry name" value="NAD(P)-binding Rossmann-like Domain"/>
    <property type="match status" value="1"/>
</dbReference>
<sequence length="346" mass="36511">MSSEQNRRSFIKTSALAAAGIGLGMNSFAENLGPASKLLFAEGTRVGIIGLDTSHSIAFTKALNNPAAGPEFGGFKVVAAYPYGSREIQSSSDRILGYTAEMKTLGVEITGSIADLLKKVDFILLETNDGRLHLEQALEVIKAGKRFFIDKPIAASLADAAAIFAAAKKANVGVFSSSSLRYTTGAQELAAGKLGKVLGAETYSPCHLESTHPDLFWYGIHGVESLFTVMGTGCKEVVRVSTADTDVVTGTWNDGRVGTFRGTRSGKAGYGGTVFAEKGTAPIGDYGGYNPLLIRIIDFFKTGVVPVSSEETLEICAFMEAADASKKMGGIPVSLDSMFSKSSLKR</sequence>
<dbReference type="AlphaFoldDB" id="A0A1G9V6L8"/>
<accession>A0A1G9V6L8</accession>
<dbReference type="GO" id="GO:0000166">
    <property type="term" value="F:nucleotide binding"/>
    <property type="evidence" value="ECO:0007669"/>
    <property type="project" value="InterPro"/>
</dbReference>